<evidence type="ECO:0000313" key="1">
    <source>
        <dbReference type="EMBL" id="KAJ1351954.1"/>
    </source>
</evidence>
<name>A0AAD5QJL9_PARTN</name>
<sequence>MALYIKEDGPNYNYVCRMVLPPFFSCLSEEFGLGKVFTSGPLFGDLPKNGQGLTVCCFRSTRKYVDDYVELFLLLHGSARTLRNLLLEGDLS</sequence>
<organism evidence="1 2">
    <name type="scientific">Parelaphostrongylus tenuis</name>
    <name type="common">Meningeal worm</name>
    <dbReference type="NCBI Taxonomy" id="148309"/>
    <lineage>
        <taxon>Eukaryota</taxon>
        <taxon>Metazoa</taxon>
        <taxon>Ecdysozoa</taxon>
        <taxon>Nematoda</taxon>
        <taxon>Chromadorea</taxon>
        <taxon>Rhabditida</taxon>
        <taxon>Rhabditina</taxon>
        <taxon>Rhabditomorpha</taxon>
        <taxon>Strongyloidea</taxon>
        <taxon>Metastrongylidae</taxon>
        <taxon>Parelaphostrongylus</taxon>
    </lineage>
</organism>
<evidence type="ECO:0000313" key="2">
    <source>
        <dbReference type="Proteomes" id="UP001196413"/>
    </source>
</evidence>
<dbReference type="AlphaFoldDB" id="A0AAD5QJL9"/>
<reference evidence="1" key="1">
    <citation type="submission" date="2021-06" db="EMBL/GenBank/DDBJ databases">
        <title>Parelaphostrongylus tenuis whole genome reference sequence.</title>
        <authorList>
            <person name="Garwood T.J."/>
            <person name="Larsen P.A."/>
            <person name="Fountain-Jones N.M."/>
            <person name="Garbe J.R."/>
            <person name="Macchietto M.G."/>
            <person name="Kania S.A."/>
            <person name="Gerhold R.W."/>
            <person name="Richards J.E."/>
            <person name="Wolf T.M."/>
        </authorList>
    </citation>
    <scope>NUCLEOTIDE SEQUENCE</scope>
    <source>
        <strain evidence="1">MNPRO001-30</strain>
        <tissue evidence="1">Meninges</tissue>
    </source>
</reference>
<protein>
    <submittedName>
        <fullName evidence="1">Uncharacterized protein</fullName>
    </submittedName>
</protein>
<gene>
    <name evidence="1" type="ORF">KIN20_008136</name>
</gene>
<comment type="caution">
    <text evidence="1">The sequence shown here is derived from an EMBL/GenBank/DDBJ whole genome shotgun (WGS) entry which is preliminary data.</text>
</comment>
<keyword evidence="2" id="KW-1185">Reference proteome</keyword>
<dbReference type="EMBL" id="JAHQIW010001271">
    <property type="protein sequence ID" value="KAJ1351954.1"/>
    <property type="molecule type" value="Genomic_DNA"/>
</dbReference>
<dbReference type="Proteomes" id="UP001196413">
    <property type="component" value="Unassembled WGS sequence"/>
</dbReference>
<accession>A0AAD5QJL9</accession>
<proteinExistence type="predicted"/>